<dbReference type="EMBL" id="PPHQ01000007">
    <property type="protein sequence ID" value="PNY67886.1"/>
    <property type="molecule type" value="Genomic_DNA"/>
</dbReference>
<name>A0A2A6QAB7_ECOLX</name>
<evidence type="ECO:0000313" key="1">
    <source>
        <dbReference type="EMBL" id="PNY67886.1"/>
    </source>
</evidence>
<gene>
    <name evidence="1" type="ORF">C2M16_10325</name>
</gene>
<reference evidence="1 2" key="1">
    <citation type="submission" date="2018-01" db="EMBL/GenBank/DDBJ databases">
        <title>Draft Genomic Sequencing Of Potential Extraintestinal Pathogenic Escherichia coli B8S18 Isolated From Retail Chicken Skin.</title>
        <authorList>
            <person name="Xu A."/>
            <person name="Tilman S."/>
            <person name="Wisser-Parker K."/>
            <person name="Sheen S."/>
            <person name="Sommers C."/>
        </authorList>
    </citation>
    <scope>NUCLEOTIDE SEQUENCE [LARGE SCALE GENOMIC DNA]</scope>
    <source>
        <strain evidence="1 2">B8S18Com</strain>
    </source>
</reference>
<proteinExistence type="predicted"/>
<dbReference type="Proteomes" id="UP000236598">
    <property type="component" value="Unassembled WGS sequence"/>
</dbReference>
<evidence type="ECO:0000313" key="2">
    <source>
        <dbReference type="Proteomes" id="UP000236598"/>
    </source>
</evidence>
<protein>
    <submittedName>
        <fullName evidence="1">FruR/shl operon leader peptide</fullName>
    </submittedName>
</protein>
<sequence length="31" mass="3608">MISMRNLQPNMSRWAFFANSVGTWNKSSCRS</sequence>
<comment type="caution">
    <text evidence="1">The sequence shown here is derived from an EMBL/GenBank/DDBJ whole genome shotgun (WGS) entry which is preliminary data.</text>
</comment>
<dbReference type="AlphaFoldDB" id="A0A2A6QAB7"/>
<organism evidence="1 2">
    <name type="scientific">Escherichia coli</name>
    <dbReference type="NCBI Taxonomy" id="562"/>
    <lineage>
        <taxon>Bacteria</taxon>
        <taxon>Pseudomonadati</taxon>
        <taxon>Pseudomonadota</taxon>
        <taxon>Gammaproteobacteria</taxon>
        <taxon>Enterobacterales</taxon>
        <taxon>Enterobacteriaceae</taxon>
        <taxon>Escherichia</taxon>
    </lineage>
</organism>
<accession>A0A2A6QAB7</accession>